<comment type="similarity">
    <text evidence="1">Belongs to the FHIP family.</text>
</comment>
<evidence type="ECO:0000256" key="1">
    <source>
        <dbReference type="ARBA" id="ARBA00024336"/>
    </source>
</evidence>
<protein>
    <submittedName>
        <fullName evidence="3">Jg26720 protein</fullName>
    </submittedName>
</protein>
<keyword evidence="4" id="KW-1185">Reference proteome</keyword>
<evidence type="ECO:0000259" key="2">
    <source>
        <dbReference type="Pfam" id="PF19314"/>
    </source>
</evidence>
<reference evidence="3" key="1">
    <citation type="submission" date="2022-03" db="EMBL/GenBank/DDBJ databases">
        <authorList>
            <person name="Lindestad O."/>
        </authorList>
    </citation>
    <scope>NUCLEOTIDE SEQUENCE</scope>
</reference>
<dbReference type="Pfam" id="PF19314">
    <property type="entry name" value="DUF5917"/>
    <property type="match status" value="1"/>
</dbReference>
<dbReference type="InterPro" id="IPR019384">
    <property type="entry name" value="FHIP"/>
</dbReference>
<name>A0A8S4QG44_9NEOP</name>
<evidence type="ECO:0000313" key="4">
    <source>
        <dbReference type="Proteomes" id="UP000838756"/>
    </source>
</evidence>
<proteinExistence type="inferred from homology"/>
<dbReference type="OrthoDB" id="6287422at2759"/>
<gene>
    <name evidence="3" type="primary">jg26720</name>
    <name evidence="3" type="ORF">PAEG_LOCUS1339</name>
</gene>
<feature type="non-terminal residue" evidence="3">
    <location>
        <position position="1"/>
    </location>
</feature>
<organism evidence="3 4">
    <name type="scientific">Pararge aegeria aegeria</name>
    <dbReference type="NCBI Taxonomy" id="348720"/>
    <lineage>
        <taxon>Eukaryota</taxon>
        <taxon>Metazoa</taxon>
        <taxon>Ecdysozoa</taxon>
        <taxon>Arthropoda</taxon>
        <taxon>Hexapoda</taxon>
        <taxon>Insecta</taxon>
        <taxon>Pterygota</taxon>
        <taxon>Neoptera</taxon>
        <taxon>Endopterygota</taxon>
        <taxon>Lepidoptera</taxon>
        <taxon>Glossata</taxon>
        <taxon>Ditrysia</taxon>
        <taxon>Papilionoidea</taxon>
        <taxon>Nymphalidae</taxon>
        <taxon>Satyrinae</taxon>
        <taxon>Satyrini</taxon>
        <taxon>Parargina</taxon>
        <taxon>Pararge</taxon>
    </lineage>
</organism>
<evidence type="ECO:0000313" key="3">
    <source>
        <dbReference type="EMBL" id="CAH2208831.1"/>
    </source>
</evidence>
<dbReference type="EMBL" id="CAKXAJ010004617">
    <property type="protein sequence ID" value="CAH2208831.1"/>
    <property type="molecule type" value="Genomic_DNA"/>
</dbReference>
<feature type="domain" description="FHF complex subunit HOOK-interacting protein C-terminal" evidence="2">
    <location>
        <begin position="2"/>
        <end position="94"/>
    </location>
</feature>
<dbReference type="PANTHER" id="PTHR21705:SF11">
    <property type="entry name" value="FHIP FAMILY PROTEIN CG3558"/>
    <property type="match status" value="1"/>
</dbReference>
<dbReference type="InterPro" id="IPR045669">
    <property type="entry name" value="FHIP_C"/>
</dbReference>
<dbReference type="PANTHER" id="PTHR21705">
    <property type="entry name" value="RAI16 PROTEIN-RELATED"/>
    <property type="match status" value="1"/>
</dbReference>
<accession>A0A8S4QG44</accession>
<dbReference type="AlphaFoldDB" id="A0A8S4QG44"/>
<comment type="caution">
    <text evidence="3">The sequence shown here is derived from an EMBL/GenBank/DDBJ whole genome shotgun (WGS) entry which is preliminary data.</text>
</comment>
<sequence length="108" mass="11842">MGPLLTCVLKKVANFLQADLATTCRVSSLVCKLASFPTPLLTSLLLCPGVVLQPNVPSLFQILTRLKEEVDQLTDGLANNSELVDKARVFLIQREMTLVKSRAQTNDD</sequence>
<dbReference type="Proteomes" id="UP000838756">
    <property type="component" value="Unassembled WGS sequence"/>
</dbReference>